<proteinExistence type="predicted"/>
<keyword evidence="2" id="KW-1185">Reference proteome</keyword>
<evidence type="ECO:0000313" key="1">
    <source>
        <dbReference type="EMBL" id="GAA2791431.1"/>
    </source>
</evidence>
<gene>
    <name evidence="1" type="ORF">GCM10010470_27810</name>
</gene>
<name>A0ABN3VFG5_9PSEU</name>
<accession>A0ABN3VFG5</accession>
<evidence type="ECO:0000313" key="2">
    <source>
        <dbReference type="Proteomes" id="UP001500979"/>
    </source>
</evidence>
<reference evidence="1 2" key="1">
    <citation type="journal article" date="2019" name="Int. J. Syst. Evol. Microbiol.">
        <title>The Global Catalogue of Microorganisms (GCM) 10K type strain sequencing project: providing services to taxonomists for standard genome sequencing and annotation.</title>
        <authorList>
            <consortium name="The Broad Institute Genomics Platform"/>
            <consortium name="The Broad Institute Genome Sequencing Center for Infectious Disease"/>
            <person name="Wu L."/>
            <person name="Ma J."/>
        </authorList>
    </citation>
    <scope>NUCLEOTIDE SEQUENCE [LARGE SCALE GENOMIC DNA]</scope>
    <source>
        <strain evidence="1 2">JCM 9383</strain>
    </source>
</reference>
<comment type="caution">
    <text evidence="1">The sequence shown here is derived from an EMBL/GenBank/DDBJ whole genome shotgun (WGS) entry which is preliminary data.</text>
</comment>
<sequence>MIVTERYGHLAYTQWDAIRAAHTRKPVAKEWLAQPASYVLHADDTAAGAKIIDLASRRRSAG</sequence>
<dbReference type="EMBL" id="BAAAUX010000013">
    <property type="protein sequence ID" value="GAA2791431.1"/>
    <property type="molecule type" value="Genomic_DNA"/>
</dbReference>
<organism evidence="1 2">
    <name type="scientific">Saccharopolyspora taberi</name>
    <dbReference type="NCBI Taxonomy" id="60895"/>
    <lineage>
        <taxon>Bacteria</taxon>
        <taxon>Bacillati</taxon>
        <taxon>Actinomycetota</taxon>
        <taxon>Actinomycetes</taxon>
        <taxon>Pseudonocardiales</taxon>
        <taxon>Pseudonocardiaceae</taxon>
        <taxon>Saccharopolyspora</taxon>
    </lineage>
</organism>
<dbReference type="Proteomes" id="UP001500979">
    <property type="component" value="Unassembled WGS sequence"/>
</dbReference>
<protein>
    <submittedName>
        <fullName evidence="1">Uncharacterized protein</fullName>
    </submittedName>
</protein>
<dbReference type="RefSeq" id="WP_344680062.1">
    <property type="nucleotide sequence ID" value="NZ_BAAAUX010000013.1"/>
</dbReference>